<accession>A0ABQ7UT43</accession>
<comment type="caution">
    <text evidence="1">The sequence shown here is derived from an EMBL/GenBank/DDBJ whole genome shotgun (WGS) entry which is preliminary data.</text>
</comment>
<reference evidence="1 2" key="1">
    <citation type="journal article" date="2021" name="bioRxiv">
        <title>Chromosome-scale and haplotype-resolved genome assembly of a tetraploid potato cultivar.</title>
        <authorList>
            <person name="Sun H."/>
            <person name="Jiao W.-B."/>
            <person name="Krause K."/>
            <person name="Campoy J.A."/>
            <person name="Goel M."/>
            <person name="Folz-Donahue K."/>
            <person name="Kukat C."/>
            <person name="Huettel B."/>
            <person name="Schneeberger K."/>
        </authorList>
    </citation>
    <scope>NUCLEOTIDE SEQUENCE [LARGE SCALE GENOMIC DNA]</scope>
    <source>
        <strain evidence="1">SolTubOtavaFocal</strain>
        <tissue evidence="1">Leaves</tissue>
    </source>
</reference>
<proteinExistence type="predicted"/>
<keyword evidence="2" id="KW-1185">Reference proteome</keyword>
<dbReference type="Proteomes" id="UP000826656">
    <property type="component" value="Unassembled WGS sequence"/>
</dbReference>
<gene>
    <name evidence="1" type="ORF">KY290_024659</name>
</gene>
<dbReference type="EMBL" id="JAIVGD010000018">
    <property type="protein sequence ID" value="KAH0754389.1"/>
    <property type="molecule type" value="Genomic_DNA"/>
</dbReference>
<name>A0ABQ7UT43_SOLTU</name>
<evidence type="ECO:0000313" key="2">
    <source>
        <dbReference type="Proteomes" id="UP000826656"/>
    </source>
</evidence>
<organism evidence="1 2">
    <name type="scientific">Solanum tuberosum</name>
    <name type="common">Potato</name>
    <dbReference type="NCBI Taxonomy" id="4113"/>
    <lineage>
        <taxon>Eukaryota</taxon>
        <taxon>Viridiplantae</taxon>
        <taxon>Streptophyta</taxon>
        <taxon>Embryophyta</taxon>
        <taxon>Tracheophyta</taxon>
        <taxon>Spermatophyta</taxon>
        <taxon>Magnoliopsida</taxon>
        <taxon>eudicotyledons</taxon>
        <taxon>Gunneridae</taxon>
        <taxon>Pentapetalae</taxon>
        <taxon>asterids</taxon>
        <taxon>lamiids</taxon>
        <taxon>Solanales</taxon>
        <taxon>Solanaceae</taxon>
        <taxon>Solanoideae</taxon>
        <taxon>Solaneae</taxon>
        <taxon>Solanum</taxon>
    </lineage>
</organism>
<sequence length="52" mass="5698">MEVLAMLRQLIGQVKQLLELQASSSSSSSLVAVAPNISFHLQTPPLIHLPRF</sequence>
<protein>
    <submittedName>
        <fullName evidence="1">Uncharacterized protein</fullName>
    </submittedName>
</protein>
<evidence type="ECO:0000313" key="1">
    <source>
        <dbReference type="EMBL" id="KAH0754389.1"/>
    </source>
</evidence>